<comment type="caution">
    <text evidence="1">The sequence shown here is derived from an EMBL/GenBank/DDBJ whole genome shotgun (WGS) entry which is preliminary data.</text>
</comment>
<gene>
    <name evidence="1" type="ORF">A2227_01295</name>
</gene>
<accession>A0A1F5SGG8</accession>
<dbReference type="Proteomes" id="UP000178367">
    <property type="component" value="Unassembled WGS sequence"/>
</dbReference>
<evidence type="ECO:0000313" key="2">
    <source>
        <dbReference type="Proteomes" id="UP000178367"/>
    </source>
</evidence>
<reference evidence="1 2" key="1">
    <citation type="journal article" date="2016" name="Nat. Commun.">
        <title>Thousands of microbial genomes shed light on interconnected biogeochemical processes in an aquifer system.</title>
        <authorList>
            <person name="Anantharaman K."/>
            <person name="Brown C.T."/>
            <person name="Hug L.A."/>
            <person name="Sharon I."/>
            <person name="Castelle C.J."/>
            <person name="Probst A.J."/>
            <person name="Thomas B.C."/>
            <person name="Singh A."/>
            <person name="Wilkins M.J."/>
            <person name="Karaoz U."/>
            <person name="Brodie E.L."/>
            <person name="Williams K.H."/>
            <person name="Hubbard S.S."/>
            <person name="Banfield J.F."/>
        </authorList>
    </citation>
    <scope>NUCLEOTIDE SEQUENCE [LARGE SCALE GENOMIC DNA]</scope>
</reference>
<proteinExistence type="predicted"/>
<dbReference type="EMBL" id="MFGB01000020">
    <property type="protein sequence ID" value="OGF25817.1"/>
    <property type="molecule type" value="Genomic_DNA"/>
</dbReference>
<evidence type="ECO:0000313" key="1">
    <source>
        <dbReference type="EMBL" id="OGF25817.1"/>
    </source>
</evidence>
<protein>
    <submittedName>
        <fullName evidence="1">Uncharacterized protein</fullName>
    </submittedName>
</protein>
<name>A0A1F5SGG8_9BACT</name>
<sequence>MKEKSIFGYFPLKLILYPLAWWARKPFRLHEKGQVFLALVYYRRWIKSKHIPEKNKGLYYFNAGLACKDMFGKCKSAESFFEKARSLGITENPDNHKGDKPFFPKHN</sequence>
<organism evidence="1 2">
    <name type="scientific">Candidatus Falkowbacteria bacterium RIFOXYA2_FULL_47_19</name>
    <dbReference type="NCBI Taxonomy" id="1797994"/>
    <lineage>
        <taxon>Bacteria</taxon>
        <taxon>Candidatus Falkowiibacteriota</taxon>
    </lineage>
</organism>
<dbReference type="AlphaFoldDB" id="A0A1F5SGG8"/>